<dbReference type="SUPFAM" id="SSF64288">
    <property type="entry name" value="Chorismate lyase-like"/>
    <property type="match status" value="1"/>
</dbReference>
<proteinExistence type="predicted"/>
<keyword evidence="2" id="KW-1185">Reference proteome</keyword>
<evidence type="ECO:0008006" key="3">
    <source>
        <dbReference type="Google" id="ProtNLM"/>
    </source>
</evidence>
<reference evidence="1 2" key="1">
    <citation type="journal article" date="2024" name="Nat. Commun.">
        <title>Phylogenomics reveals the evolutionary origins of lichenization in chlorophyte algae.</title>
        <authorList>
            <person name="Puginier C."/>
            <person name="Libourel C."/>
            <person name="Otte J."/>
            <person name="Skaloud P."/>
            <person name="Haon M."/>
            <person name="Grisel S."/>
            <person name="Petersen M."/>
            <person name="Berrin J.G."/>
            <person name="Delaux P.M."/>
            <person name="Dal Grande F."/>
            <person name="Keller J."/>
        </authorList>
    </citation>
    <scope>NUCLEOTIDE SEQUENCE [LARGE SCALE GENOMIC DNA]</scope>
    <source>
        <strain evidence="1 2">SAG 216-7</strain>
    </source>
</reference>
<evidence type="ECO:0000313" key="2">
    <source>
        <dbReference type="Proteomes" id="UP001491310"/>
    </source>
</evidence>
<organism evidence="1 2">
    <name type="scientific">Coccomyxa subellipsoidea</name>
    <dbReference type="NCBI Taxonomy" id="248742"/>
    <lineage>
        <taxon>Eukaryota</taxon>
        <taxon>Viridiplantae</taxon>
        <taxon>Chlorophyta</taxon>
        <taxon>core chlorophytes</taxon>
        <taxon>Trebouxiophyceae</taxon>
        <taxon>Trebouxiophyceae incertae sedis</taxon>
        <taxon>Coccomyxaceae</taxon>
        <taxon>Coccomyxa</taxon>
    </lineage>
</organism>
<dbReference type="InterPro" id="IPR002800">
    <property type="entry name" value="Rv2949c-like"/>
</dbReference>
<dbReference type="Gene3D" id="3.40.1410.10">
    <property type="entry name" value="Chorismate lyase-like"/>
    <property type="match status" value="1"/>
</dbReference>
<protein>
    <recommendedName>
        <fullName evidence="3">DUF564-domain-containing protein</fullName>
    </recommendedName>
</protein>
<comment type="caution">
    <text evidence="1">The sequence shown here is derived from an EMBL/GenBank/DDBJ whole genome shotgun (WGS) entry which is preliminary data.</text>
</comment>
<accession>A0ABR2YLU4</accession>
<evidence type="ECO:0000313" key="1">
    <source>
        <dbReference type="EMBL" id="KAK9907989.1"/>
    </source>
</evidence>
<dbReference type="Proteomes" id="UP001491310">
    <property type="component" value="Unassembled WGS sequence"/>
</dbReference>
<dbReference type="EMBL" id="JALJOT010000008">
    <property type="protein sequence ID" value="KAK9907989.1"/>
    <property type="molecule type" value="Genomic_DNA"/>
</dbReference>
<sequence>MQKPLLYEGTWQQAADYGLSPALSPSWRVALLSDSTVSRHLEWMTGENVETDCLEQFDIGMEVEGLPDNVAVIKGPRSQREVHLSVKGMALVCATTWWNTAEISRYLGESKRPIWSNLASNCKELFREVTQLYCGYSPELQRKFGHEGPFWGREYIFWADGQPVTLINEIFSPALEEYLGPMEL</sequence>
<gene>
    <name evidence="1" type="ORF">WJX75_001088</name>
</gene>
<dbReference type="InterPro" id="IPR028978">
    <property type="entry name" value="Chorismate_lyase_/UTRA_dom_sf"/>
</dbReference>
<name>A0ABR2YLU4_9CHLO</name>
<dbReference type="Pfam" id="PF01947">
    <property type="entry name" value="Rv2949c-like"/>
    <property type="match status" value="1"/>
</dbReference>